<keyword evidence="5 9" id="KW-1133">Transmembrane helix</keyword>
<evidence type="ECO:0000256" key="2">
    <source>
        <dbReference type="ARBA" id="ARBA00022448"/>
    </source>
</evidence>
<feature type="transmembrane region" description="Helical" evidence="9">
    <location>
        <begin position="287"/>
        <end position="306"/>
    </location>
</feature>
<dbReference type="Pfam" id="PF04069">
    <property type="entry name" value="OpuAC"/>
    <property type="match status" value="3"/>
</dbReference>
<dbReference type="Gene3D" id="1.10.3720.10">
    <property type="entry name" value="MetI-like"/>
    <property type="match status" value="1"/>
</dbReference>
<dbReference type="Pfam" id="PF00528">
    <property type="entry name" value="BPD_transp_1"/>
    <property type="match status" value="1"/>
</dbReference>
<dbReference type="CDD" id="cd06261">
    <property type="entry name" value="TM_PBP2"/>
    <property type="match status" value="1"/>
</dbReference>
<evidence type="ECO:0000259" key="10">
    <source>
        <dbReference type="PROSITE" id="PS50928"/>
    </source>
</evidence>
<organism evidence="11 12">
    <name type="scientific">Paenibacillus amylolyticus</name>
    <dbReference type="NCBI Taxonomy" id="1451"/>
    <lineage>
        <taxon>Bacteria</taxon>
        <taxon>Bacillati</taxon>
        <taxon>Bacillota</taxon>
        <taxon>Bacilli</taxon>
        <taxon>Bacillales</taxon>
        <taxon>Paenibacillaceae</taxon>
        <taxon>Paenibacillus</taxon>
    </lineage>
</organism>
<dbReference type="PROSITE" id="PS50928">
    <property type="entry name" value="ABC_TM1"/>
    <property type="match status" value="1"/>
</dbReference>
<comment type="similarity">
    <text evidence="8">In the N-terminal section; belongs to the binding-protein-dependent transport system permease family.</text>
</comment>
<comment type="caution">
    <text evidence="11">The sequence shown here is derived from an EMBL/GenBank/DDBJ whole genome shotgun (WGS) entry which is preliminary data.</text>
</comment>
<sequence length="866" mass="94091">MIPKIPLASWIESIVDWMSSSLSGLFKVISVVIQDVVGFFSGLFMLPHPLLFIAILGVLAFLVGRLPLTLFTVIGFLLVDNLGYWSQSMDTLGLVITSGLISILLGVPVGIWLAYSKTAARIITPLLDFMQTMPAFVYLLPAVTFFSLGVVPGVIASVIFAIPPTIRLTHLGIKQVSSELVEAADAFGSTSAQKLFKVQLPLALPTVMSGINQTIMLSLSMVVIASMIGAQGIGAEVYRAVTQLQIGKGFEAGLAVVVLAIVLDRFTQNLFMPGRKKTSRFSAKQKAWITAAATLVVLVAGFSQYFTGSTTSAGDNNGAANAVGKEVNYQIIGIDPGAGIMKSTAKAIKDYNLSDWNLIEGSGAAMTATLDKAIKNEQPIIITGWTPHWMFNKYDLKYLEDPKKSFGDAEEIHTIARKGLKEDHPVAYEFLKRFKWTSDEMGEMMIAIQDGTSPEQAAKDYAEKHADQIDEWTKGLTPVGGDAFKLSYVAWDSEIASTNLLKYVMENKLGYKVNALQVEAGPMWTGVASGDVDASPAAWLPLTHADYWARYKDQVEDLGANMTGVRTGLVVPKYMTDVNSIEDLETGASTSASSSEPAANANVGDEVNHRIIGIDPGAGIMKSTGSAIEKYGLTDWNLVEGSGAAMTATLDKAYKNKEPIIITGWTPHWMFNQYDLKYLEDPDKVYGDAEEIHTIARKGLKEDHPVAYEFLKRFKWNSDEMGEMMIAIQGGTSPEQAAKAYAEKHADQIDEWTKGLTPVGGDTFKLGYVAWDSEIASTNLLKYVMETKLGYKVNALQVEAGPMWTGVASGDVDASPAAWLPLTHADYWAKYKDQLDDLGANMTGVKTGLVVPAYMDVKSIADLKDK</sequence>
<gene>
    <name evidence="11" type="ORF">EC604_06075</name>
</gene>
<dbReference type="GO" id="GO:0005275">
    <property type="term" value="F:amine transmembrane transporter activity"/>
    <property type="evidence" value="ECO:0007669"/>
    <property type="project" value="TreeGrafter"/>
</dbReference>
<dbReference type="SUPFAM" id="SSF53850">
    <property type="entry name" value="Periplasmic binding protein-like II"/>
    <property type="match status" value="3"/>
</dbReference>
<comment type="similarity">
    <text evidence="9">Belongs to the binding-protein-dependent transport system permease family.</text>
</comment>
<feature type="transmembrane region" description="Helical" evidence="9">
    <location>
        <begin position="91"/>
        <end position="115"/>
    </location>
</feature>
<evidence type="ECO:0000313" key="12">
    <source>
        <dbReference type="Proteomes" id="UP000323664"/>
    </source>
</evidence>
<evidence type="ECO:0000256" key="6">
    <source>
        <dbReference type="ARBA" id="ARBA00023136"/>
    </source>
</evidence>
<dbReference type="GO" id="GO:0015226">
    <property type="term" value="F:carnitine transmembrane transporter activity"/>
    <property type="evidence" value="ECO:0007669"/>
    <property type="project" value="TreeGrafter"/>
</dbReference>
<evidence type="ECO:0000313" key="11">
    <source>
        <dbReference type="EMBL" id="KAA8783414.1"/>
    </source>
</evidence>
<evidence type="ECO:0000256" key="7">
    <source>
        <dbReference type="ARBA" id="ARBA00035642"/>
    </source>
</evidence>
<dbReference type="AlphaFoldDB" id="A0A5M9WP79"/>
<evidence type="ECO:0000256" key="3">
    <source>
        <dbReference type="ARBA" id="ARBA00022475"/>
    </source>
</evidence>
<dbReference type="InterPro" id="IPR007210">
    <property type="entry name" value="ABC_Gly_betaine_transp_sub-bd"/>
</dbReference>
<dbReference type="Proteomes" id="UP000323664">
    <property type="component" value="Unassembled WGS sequence"/>
</dbReference>
<dbReference type="PANTHER" id="PTHR47737">
    <property type="entry name" value="GLYCINE BETAINE/PROLINE BETAINE TRANSPORT SYSTEM PERMEASE PROTEIN PROW"/>
    <property type="match status" value="1"/>
</dbReference>
<dbReference type="InterPro" id="IPR000515">
    <property type="entry name" value="MetI-like"/>
</dbReference>
<protein>
    <submittedName>
        <fullName evidence="11">ABC transporter permease subunit</fullName>
    </submittedName>
</protein>
<feature type="transmembrane region" description="Helical" evidence="9">
    <location>
        <begin position="135"/>
        <end position="162"/>
    </location>
</feature>
<comment type="subcellular location">
    <subcellularLocation>
        <location evidence="9">Cell membrane</location>
        <topology evidence="9">Multi-pass membrane protein</topology>
    </subcellularLocation>
    <subcellularLocation>
        <location evidence="1">Membrane</location>
        <topology evidence="1">Multi-pass membrane protein</topology>
    </subcellularLocation>
</comment>
<comment type="similarity">
    <text evidence="7">In the C-terminal section; belongs to the OsmX family.</text>
</comment>
<dbReference type="EMBL" id="RIAS01000002">
    <property type="protein sequence ID" value="KAA8783414.1"/>
    <property type="molecule type" value="Genomic_DNA"/>
</dbReference>
<keyword evidence="4 9" id="KW-0812">Transmembrane</keyword>
<feature type="transmembrane region" description="Helical" evidence="9">
    <location>
        <begin position="246"/>
        <end position="266"/>
    </location>
</feature>
<dbReference type="SUPFAM" id="SSF161098">
    <property type="entry name" value="MetI-like"/>
    <property type="match status" value="1"/>
</dbReference>
<keyword evidence="2 9" id="KW-0813">Transport</keyword>
<evidence type="ECO:0000256" key="5">
    <source>
        <dbReference type="ARBA" id="ARBA00022989"/>
    </source>
</evidence>
<evidence type="ECO:0000256" key="9">
    <source>
        <dbReference type="RuleBase" id="RU363032"/>
    </source>
</evidence>
<dbReference type="FunFam" id="1.10.3720.10:FF:000001">
    <property type="entry name" value="Glycine betaine ABC transporter, permease"/>
    <property type="match status" value="1"/>
</dbReference>
<dbReference type="RefSeq" id="WP_123063272.1">
    <property type="nucleotide sequence ID" value="NZ_RIAS01000002.1"/>
</dbReference>
<keyword evidence="3" id="KW-1003">Cell membrane</keyword>
<dbReference type="GO" id="GO:0043190">
    <property type="term" value="C:ATP-binding cassette (ABC) transporter complex"/>
    <property type="evidence" value="ECO:0007669"/>
    <property type="project" value="InterPro"/>
</dbReference>
<evidence type="ECO:0000256" key="8">
    <source>
        <dbReference type="ARBA" id="ARBA00035652"/>
    </source>
</evidence>
<accession>A0A5M9WP79</accession>
<dbReference type="Gene3D" id="3.10.105.10">
    <property type="entry name" value="Dipeptide-binding Protein, Domain 3"/>
    <property type="match status" value="2"/>
</dbReference>
<dbReference type="GO" id="GO:0015871">
    <property type="term" value="P:choline transport"/>
    <property type="evidence" value="ECO:0007669"/>
    <property type="project" value="TreeGrafter"/>
</dbReference>
<reference evidence="11 12" key="1">
    <citation type="journal article" date="2019" name="J. Ind. Microbiol. Biotechnol.">
        <title>Paenibacillus amylolyticus 27C64 has a diverse set of carbohydrate-active enzymes and complete pectin deconstruction system.</title>
        <authorList>
            <person name="Keggi C."/>
            <person name="Doran-Peterson J."/>
        </authorList>
    </citation>
    <scope>NUCLEOTIDE SEQUENCE [LARGE SCALE GENOMIC DNA]</scope>
    <source>
        <strain evidence="11 12">27C64</strain>
    </source>
</reference>
<dbReference type="CDD" id="cd13639">
    <property type="entry name" value="PBP2_OpuAC_like"/>
    <property type="match status" value="2"/>
</dbReference>
<dbReference type="OrthoDB" id="9787902at2"/>
<dbReference type="InterPro" id="IPR035906">
    <property type="entry name" value="MetI-like_sf"/>
</dbReference>
<evidence type="ECO:0000256" key="4">
    <source>
        <dbReference type="ARBA" id="ARBA00022692"/>
    </source>
</evidence>
<feature type="domain" description="ABC transmembrane type-1" evidence="10">
    <location>
        <begin position="88"/>
        <end position="267"/>
    </location>
</feature>
<keyword evidence="6 9" id="KW-0472">Membrane</keyword>
<proteinExistence type="inferred from homology"/>
<dbReference type="Gene3D" id="3.40.190.100">
    <property type="entry name" value="Glycine betaine-binding periplasmic protein, domain 2"/>
    <property type="match status" value="2"/>
</dbReference>
<evidence type="ECO:0000256" key="1">
    <source>
        <dbReference type="ARBA" id="ARBA00004141"/>
    </source>
</evidence>
<dbReference type="PANTHER" id="PTHR47737:SF1">
    <property type="entry name" value="GLYCINE BETAINE_PROLINE BETAINE TRANSPORT SYSTEM PERMEASE PROTEIN PROW"/>
    <property type="match status" value="1"/>
</dbReference>
<name>A0A5M9WP79_PAEAM</name>
<feature type="transmembrane region" description="Helical" evidence="9">
    <location>
        <begin position="52"/>
        <end position="79"/>
    </location>
</feature>
<feature type="transmembrane region" description="Helical" evidence="9">
    <location>
        <begin position="215"/>
        <end position="234"/>
    </location>
</feature>
<dbReference type="GO" id="GO:0031460">
    <property type="term" value="P:glycine betaine transport"/>
    <property type="evidence" value="ECO:0007669"/>
    <property type="project" value="TreeGrafter"/>
</dbReference>